<protein>
    <recommendedName>
        <fullName evidence="7">C2H2-type domain-containing protein</fullName>
    </recommendedName>
</protein>
<dbReference type="InterPro" id="IPR013087">
    <property type="entry name" value="Znf_C2H2_type"/>
</dbReference>
<feature type="non-terminal residue" evidence="8">
    <location>
        <position position="1"/>
    </location>
</feature>
<feature type="compositionally biased region" description="Low complexity" evidence="6">
    <location>
        <begin position="521"/>
        <end position="535"/>
    </location>
</feature>
<keyword evidence="4" id="KW-0862">Zinc</keyword>
<dbReference type="Gene3D" id="3.30.160.60">
    <property type="entry name" value="Classic Zinc Finger"/>
    <property type="match status" value="3"/>
</dbReference>
<dbReference type="EMBL" id="BLKM01000834">
    <property type="protein sequence ID" value="GFG38919.1"/>
    <property type="molecule type" value="Genomic_DNA"/>
</dbReference>
<dbReference type="FunFam" id="3.30.160.60:FF:000929">
    <property type="entry name" value="Uncharacterized protein, isoform B"/>
    <property type="match status" value="1"/>
</dbReference>
<feature type="region of interest" description="Disordered" evidence="6">
    <location>
        <begin position="59"/>
        <end position="83"/>
    </location>
</feature>
<dbReference type="FunFam" id="3.30.160.60:FF:000159">
    <property type="entry name" value="Mds1 and evi1 complex locus protein"/>
    <property type="match status" value="1"/>
</dbReference>
<evidence type="ECO:0000259" key="7">
    <source>
        <dbReference type="PROSITE" id="PS50157"/>
    </source>
</evidence>
<evidence type="ECO:0000256" key="3">
    <source>
        <dbReference type="ARBA" id="ARBA00022771"/>
    </source>
</evidence>
<evidence type="ECO:0000256" key="5">
    <source>
        <dbReference type="PROSITE-ProRule" id="PRU00042"/>
    </source>
</evidence>
<dbReference type="FunFam" id="3.30.160.60:FF:000112">
    <property type="entry name" value="Mds1 and evi1 complex locus protein"/>
    <property type="match status" value="1"/>
</dbReference>
<dbReference type="GO" id="GO:0008270">
    <property type="term" value="F:zinc ion binding"/>
    <property type="evidence" value="ECO:0007669"/>
    <property type="project" value="UniProtKB-KW"/>
</dbReference>
<feature type="region of interest" description="Disordered" evidence="6">
    <location>
        <begin position="482"/>
        <end position="572"/>
    </location>
</feature>
<feature type="compositionally biased region" description="Basic and acidic residues" evidence="6">
    <location>
        <begin position="177"/>
        <end position="195"/>
    </location>
</feature>
<dbReference type="SMART" id="SM00355">
    <property type="entry name" value="ZnF_C2H2"/>
    <property type="match status" value="3"/>
</dbReference>
<feature type="compositionally biased region" description="Polar residues" evidence="6">
    <location>
        <begin position="482"/>
        <end position="497"/>
    </location>
</feature>
<dbReference type="FunCoup" id="A0A6L2Q286">
    <property type="interactions" value="58"/>
</dbReference>
<name>A0A6L2Q286_COPFO</name>
<evidence type="ECO:0000256" key="1">
    <source>
        <dbReference type="ARBA" id="ARBA00022723"/>
    </source>
</evidence>
<gene>
    <name evidence="8" type="ORF">Cfor_05894</name>
</gene>
<reference evidence="9" key="1">
    <citation type="submission" date="2020-01" db="EMBL/GenBank/DDBJ databases">
        <title>Draft genome sequence of the Termite Coptotermes fromosanus.</title>
        <authorList>
            <person name="Itakura S."/>
            <person name="Yosikawa Y."/>
            <person name="Umezawa K."/>
        </authorList>
    </citation>
    <scope>NUCLEOTIDE SEQUENCE [LARGE SCALE GENOMIC DNA]</scope>
</reference>
<proteinExistence type="predicted"/>
<evidence type="ECO:0000256" key="6">
    <source>
        <dbReference type="SAM" id="MobiDB-lite"/>
    </source>
</evidence>
<comment type="caution">
    <text evidence="8">The sequence shown here is derived from an EMBL/GenBank/DDBJ whole genome shotgun (WGS) entry which is preliminary data.</text>
</comment>
<keyword evidence="1" id="KW-0479">Metal-binding</keyword>
<feature type="region of interest" description="Disordered" evidence="6">
    <location>
        <begin position="267"/>
        <end position="317"/>
    </location>
</feature>
<organism evidence="8 9">
    <name type="scientific">Coptotermes formosanus</name>
    <name type="common">Formosan subterranean termite</name>
    <dbReference type="NCBI Taxonomy" id="36987"/>
    <lineage>
        <taxon>Eukaryota</taxon>
        <taxon>Metazoa</taxon>
        <taxon>Ecdysozoa</taxon>
        <taxon>Arthropoda</taxon>
        <taxon>Hexapoda</taxon>
        <taxon>Insecta</taxon>
        <taxon>Pterygota</taxon>
        <taxon>Neoptera</taxon>
        <taxon>Polyneoptera</taxon>
        <taxon>Dictyoptera</taxon>
        <taxon>Blattodea</taxon>
        <taxon>Blattoidea</taxon>
        <taxon>Termitoidae</taxon>
        <taxon>Rhinotermitidae</taxon>
        <taxon>Coptotermes</taxon>
    </lineage>
</organism>
<evidence type="ECO:0000256" key="2">
    <source>
        <dbReference type="ARBA" id="ARBA00022737"/>
    </source>
</evidence>
<evidence type="ECO:0000313" key="8">
    <source>
        <dbReference type="EMBL" id="GFG38919.1"/>
    </source>
</evidence>
<feature type="region of interest" description="Disordered" evidence="6">
    <location>
        <begin position="97"/>
        <end position="136"/>
    </location>
</feature>
<feature type="compositionally biased region" description="Basic and acidic residues" evidence="6">
    <location>
        <begin position="498"/>
        <end position="520"/>
    </location>
</feature>
<dbReference type="PROSITE" id="PS50157">
    <property type="entry name" value="ZINC_FINGER_C2H2_2"/>
    <property type="match status" value="3"/>
</dbReference>
<dbReference type="GO" id="GO:0010468">
    <property type="term" value="P:regulation of gene expression"/>
    <property type="evidence" value="ECO:0007669"/>
    <property type="project" value="TreeGrafter"/>
</dbReference>
<dbReference type="SUPFAM" id="SSF57667">
    <property type="entry name" value="beta-beta-alpha zinc fingers"/>
    <property type="match status" value="2"/>
</dbReference>
<feature type="domain" description="C2H2-type" evidence="7">
    <location>
        <begin position="351"/>
        <end position="379"/>
    </location>
</feature>
<evidence type="ECO:0000256" key="4">
    <source>
        <dbReference type="ARBA" id="ARBA00022833"/>
    </source>
</evidence>
<feature type="region of interest" description="Disordered" evidence="6">
    <location>
        <begin position="166"/>
        <end position="213"/>
    </location>
</feature>
<dbReference type="InterPro" id="IPR036236">
    <property type="entry name" value="Znf_C2H2_sf"/>
</dbReference>
<keyword evidence="2" id="KW-0677">Repeat</keyword>
<accession>A0A6L2Q286</accession>
<dbReference type="InterPro" id="IPR050688">
    <property type="entry name" value="Zinc_finger/UBP_domain"/>
</dbReference>
<keyword evidence="3 5" id="KW-0863">Zinc-finger</keyword>
<feature type="compositionally biased region" description="Pro residues" evidence="6">
    <location>
        <begin position="276"/>
        <end position="287"/>
    </location>
</feature>
<dbReference type="Pfam" id="PF00096">
    <property type="entry name" value="zf-C2H2"/>
    <property type="match status" value="3"/>
</dbReference>
<dbReference type="InParanoid" id="A0A6L2Q286"/>
<dbReference type="PANTHER" id="PTHR24403">
    <property type="entry name" value="ZINC FINGER PROTEIN"/>
    <property type="match status" value="1"/>
</dbReference>
<feature type="domain" description="C2H2-type" evidence="7">
    <location>
        <begin position="380"/>
        <end position="407"/>
    </location>
</feature>
<dbReference type="Proteomes" id="UP000502823">
    <property type="component" value="Unassembled WGS sequence"/>
</dbReference>
<dbReference type="AlphaFoldDB" id="A0A6L2Q286"/>
<feature type="domain" description="C2H2-type" evidence="7">
    <location>
        <begin position="323"/>
        <end position="350"/>
    </location>
</feature>
<dbReference type="GO" id="GO:0005634">
    <property type="term" value="C:nucleus"/>
    <property type="evidence" value="ECO:0007669"/>
    <property type="project" value="TreeGrafter"/>
</dbReference>
<dbReference type="PROSITE" id="PS00028">
    <property type="entry name" value="ZINC_FINGER_C2H2_1"/>
    <property type="match status" value="3"/>
</dbReference>
<evidence type="ECO:0000313" key="9">
    <source>
        <dbReference type="Proteomes" id="UP000502823"/>
    </source>
</evidence>
<keyword evidence="9" id="KW-1185">Reference proteome</keyword>
<dbReference type="PANTHER" id="PTHR24403:SF67">
    <property type="entry name" value="FI01116P-RELATED"/>
    <property type="match status" value="1"/>
</dbReference>
<dbReference type="OrthoDB" id="9368434at2759"/>
<sequence>CFLVLAPIYANIAVFQGLIPGRKLHPFSPMSGAVDTSLAWYCYYPRIASLPHVRTSPIKMREKDSSPRKMLLPSSGHSSPKQAAVYPLSIRVPEEEPQHNAADEMPFDLSRNTRSAGPHMSPAGRPPPGPVDEKLDDQPLDLRVEHKKLSLVLVRRRLEDENQNLILRSPSPYSPTLDKEVQLNQRREHEKEEGARQPTPPNANIKPSSPSINPYPVLFSHQPLHPIMLEAMYRAGKDGPRLPMSYPVSPPGYPHPPRSYPFLNHSLVNGHQNSPPGVPPPPPPFNALPPHHQHPALQKQYHPDPQSNGITPSSGGGKIKDRYACKFCGKVFPRSANLTRHLRTHTGEQPYKCKYCERSFSISSNLQRHVRNIHNKEKPFKCPLCERCFGQQTNLDRHLKKHEADGPTILDDRRSPSVPRVRSTLSLTQSVIGDESYFEEIRSFMGKVTTDGRMINSLNQNHRTSIPAPGYHLNHLPHRSMSTETLARRCNSPQLIDTKSREIHEDRKRGRSFSSDKDNYSSRSSSSSLAGSSLSPPRTASPPAPLAPHQLSPRPEAPNSPEEEMSSPTNNT</sequence>